<reference evidence="1 2" key="1">
    <citation type="submission" date="2019-10" db="EMBL/GenBank/DDBJ databases">
        <authorList>
            <person name="Palmer J.M."/>
        </authorList>
    </citation>
    <scope>NUCLEOTIDE SEQUENCE [LARGE SCALE GENOMIC DNA]</scope>
    <source>
        <strain evidence="1 2">TWF730</strain>
    </source>
</reference>
<dbReference type="EMBL" id="JAVHNS010000005">
    <property type="protein sequence ID" value="KAK6354427.1"/>
    <property type="molecule type" value="Genomic_DNA"/>
</dbReference>
<sequence length="448" mass="49116">MAKISSTSDGAEGHGHAAERGELCALCQKPLPLWGPSSAENEDADDSNFTRPPALNLEFNITNNNNNDDDGDYNNNTVISGDLSRIPPRPLDITNGYDSDIDEAPIITVHAITPISDLIVHLSSSSCNNSSTRSSSNKETRYLVSSQILRVVSPVWRRQLDPESPFQSLPTVVEASTNRPHTLLTLHDDDPNTLLSVFNILHFSTANIPTSSISFNKLKAFAVLCDKYDCVHVLKPYSRVWLDKWASSSPTSASLNAALGNSSSGGSGSGGGCSILLEPGYEDWLFIAKVFGDDRFVGELEQKLMLQAGEISLCGTYFLRRGGKGVVETALIPEATLKRIMQSRQQELTRQLTLWRTFLQTFITENATKGCPNYDCVTLSYGNLIRSVEQSGLVAVFNLSKQWHGNILEFEEKTAGISLANGTRFHGYGWCPVENLNVALRAALERKK</sequence>
<dbReference type="Proteomes" id="UP001373714">
    <property type="component" value="Unassembled WGS sequence"/>
</dbReference>
<proteinExistence type="predicted"/>
<evidence type="ECO:0000313" key="2">
    <source>
        <dbReference type="Proteomes" id="UP001373714"/>
    </source>
</evidence>
<organism evidence="1 2">
    <name type="scientific">Orbilia blumenaviensis</name>
    <dbReference type="NCBI Taxonomy" id="1796055"/>
    <lineage>
        <taxon>Eukaryota</taxon>
        <taxon>Fungi</taxon>
        <taxon>Dikarya</taxon>
        <taxon>Ascomycota</taxon>
        <taxon>Pezizomycotina</taxon>
        <taxon>Orbiliomycetes</taxon>
        <taxon>Orbiliales</taxon>
        <taxon>Orbiliaceae</taxon>
        <taxon>Orbilia</taxon>
    </lineage>
</organism>
<comment type="caution">
    <text evidence="1">The sequence shown here is derived from an EMBL/GenBank/DDBJ whole genome shotgun (WGS) entry which is preliminary data.</text>
</comment>
<keyword evidence="2" id="KW-1185">Reference proteome</keyword>
<accession>A0AAV9V3H8</accession>
<gene>
    <name evidence="1" type="ORF">TWF730_008832</name>
</gene>
<dbReference type="AlphaFoldDB" id="A0AAV9V3H8"/>
<evidence type="ECO:0000313" key="1">
    <source>
        <dbReference type="EMBL" id="KAK6354427.1"/>
    </source>
</evidence>
<protein>
    <submittedName>
        <fullName evidence="1">Uncharacterized protein</fullName>
    </submittedName>
</protein>
<name>A0AAV9V3H8_9PEZI</name>